<protein>
    <recommendedName>
        <fullName evidence="8">THAP-type domain-containing protein</fullName>
    </recommendedName>
</protein>
<feature type="non-terminal residue" evidence="6">
    <location>
        <position position="1"/>
    </location>
</feature>
<dbReference type="AlphaFoldDB" id="A0A653DV25"/>
<evidence type="ECO:0008006" key="8">
    <source>
        <dbReference type="Google" id="ProtNLM"/>
    </source>
</evidence>
<feature type="domain" description="THAP9-like helix-turn-helix" evidence="2">
    <location>
        <begin position="246"/>
        <end position="324"/>
    </location>
</feature>
<evidence type="ECO:0000259" key="2">
    <source>
        <dbReference type="Pfam" id="PF12017"/>
    </source>
</evidence>
<feature type="compositionally biased region" description="Polar residues" evidence="1">
    <location>
        <begin position="84"/>
        <end position="100"/>
    </location>
</feature>
<evidence type="ECO:0000259" key="5">
    <source>
        <dbReference type="Pfam" id="PF21789"/>
    </source>
</evidence>
<dbReference type="InterPro" id="IPR021896">
    <property type="entry name" value="THAP9-like_HTH"/>
</dbReference>
<feature type="region of interest" description="Disordered" evidence="1">
    <location>
        <begin position="147"/>
        <end position="180"/>
    </location>
</feature>
<keyword evidence="7" id="KW-1185">Reference proteome</keyword>
<dbReference type="Pfam" id="PF21788">
    <property type="entry name" value="TNP-like_GBD"/>
    <property type="match status" value="1"/>
</dbReference>
<evidence type="ECO:0000256" key="1">
    <source>
        <dbReference type="SAM" id="MobiDB-lite"/>
    </source>
</evidence>
<dbReference type="Pfam" id="PF21789">
    <property type="entry name" value="TNP-like_RNaseH_C"/>
    <property type="match status" value="1"/>
</dbReference>
<feature type="domain" description="Transposable element P transposase-like GTP-binding insertion" evidence="4">
    <location>
        <begin position="491"/>
        <end position="611"/>
    </location>
</feature>
<dbReference type="PANTHER" id="PTHR47577">
    <property type="entry name" value="THAP DOMAIN-CONTAINING PROTEIN 6"/>
    <property type="match status" value="1"/>
</dbReference>
<feature type="region of interest" description="Disordered" evidence="1">
    <location>
        <begin position="84"/>
        <end position="104"/>
    </location>
</feature>
<dbReference type="InterPro" id="IPR048367">
    <property type="entry name" value="TNP-like_RNaseH_C"/>
</dbReference>
<evidence type="ECO:0000259" key="3">
    <source>
        <dbReference type="Pfam" id="PF21787"/>
    </source>
</evidence>
<gene>
    <name evidence="6" type="ORF">CALMAC_LOCUS20699</name>
</gene>
<feature type="domain" description="Transposable element P transposase-like RNase H C-terminal" evidence="5">
    <location>
        <begin position="681"/>
        <end position="713"/>
    </location>
</feature>
<reference evidence="6 7" key="1">
    <citation type="submission" date="2019-01" db="EMBL/GenBank/DDBJ databases">
        <authorList>
            <person name="Sayadi A."/>
        </authorList>
    </citation>
    <scope>NUCLEOTIDE SEQUENCE [LARGE SCALE GENOMIC DNA]</scope>
</reference>
<dbReference type="Pfam" id="PF12017">
    <property type="entry name" value="Tnp_P_element"/>
    <property type="match status" value="1"/>
</dbReference>
<dbReference type="InterPro" id="IPR048366">
    <property type="entry name" value="TNP-like_GBD"/>
</dbReference>
<proteinExistence type="predicted"/>
<dbReference type="InterPro" id="IPR048365">
    <property type="entry name" value="TNP-like_RNaseH_N"/>
</dbReference>
<evidence type="ECO:0000259" key="4">
    <source>
        <dbReference type="Pfam" id="PF21788"/>
    </source>
</evidence>
<evidence type="ECO:0000313" key="6">
    <source>
        <dbReference type="EMBL" id="VEN64054.1"/>
    </source>
</evidence>
<feature type="domain" description="Transposable element P transposase-like RNase H" evidence="3">
    <location>
        <begin position="331"/>
        <end position="462"/>
    </location>
</feature>
<dbReference type="Pfam" id="PF21787">
    <property type="entry name" value="TNP-like_RNaseH_N"/>
    <property type="match status" value="1"/>
</dbReference>
<dbReference type="PANTHER" id="PTHR47577:SF2">
    <property type="entry name" value="THAP DOMAIN CONTAINING 9"/>
    <property type="match status" value="1"/>
</dbReference>
<evidence type="ECO:0000313" key="7">
    <source>
        <dbReference type="Proteomes" id="UP000410492"/>
    </source>
</evidence>
<name>A0A653DV25_CALMS</name>
<sequence length="941" mass="107080">SATITAENSITLTGDSDETITAENLSEASDATLTASEASSCSPMKAAEQKFSSDTLTASEIELDERKTALIACSRKLVTAENLSEASDATLTASEASSCSPMKAAEQKFSSDTLTASEIGELDESALPVHKFIGPAEKPVEAEHATIASRKRRVPQNEQSIVSASWSGSESSISNSPRSVKRRKIQHMRYFGDFQRKDIECPIKRQKFWVLANKTVKLQKKTIKFLQQKNRHLLRKINSLQALNLHLRRKDLISESAEHTLNNSLTESAQALFNRILQRRTTKKFPPALRKFALTLNFYSRKAYNYVRSTFNNVLPHVKTISKWYATIESSPGFMKEAFNALKNIASQQNYKICCNLVFDEMSIRHKVEWDGYKTYGYIDLGLDVESENLEEAKEALVFMVVALNGTWKIPVAYFLINKLCASEKANLLLNCLEFVHETGVEIVSVTFDGAPTNLSMCRVLGADFKDTENLKTYFLHPVTENKVFIFLDMCHMFKLIRNCLGSSKIMENNSGIIDWQYMEKLCDLQEREGLHAATKLKRRHLLWMKEKMRVSLAVQTLSKSVADALDFLNKDIRHKDFANSEATAEFCRIMNNTFDIFNSRNVLTKKPFEKPLSAKNHTLYYQYLDECVKYIKQLKIFGKPVLESPKRTGFLGFIISITSLKMLYDERVLEKQHLKYILTYKLSQDHLEIFFSCVRSKGGYNNNPTSKQFQSIIKRLLVHSEVRGSENANAIALDGTSILHCSSAPLKKYNTEDVNQKLQTEVNPQEEILFLNSMFCNLTSYSDDIIAYIAGFVVKQVKRLVECVYCLDILESDRSPSALQVRKCYGILSNASSYVVTLCKCAEKVIRAYAQINAGLKGNFNNMLQNIIKMSMEQLPRNLLECFQDHIYDDDPLSNHSVQLTKIILKTYVTLRLKYEVSKLDHAKERIRSVYTKTVLFKNQ</sequence>
<dbReference type="EMBL" id="CAACVG010015078">
    <property type="protein sequence ID" value="VEN64054.1"/>
    <property type="molecule type" value="Genomic_DNA"/>
</dbReference>
<feature type="compositionally biased region" description="Low complexity" evidence="1">
    <location>
        <begin position="160"/>
        <end position="178"/>
    </location>
</feature>
<dbReference type="OrthoDB" id="6760869at2759"/>
<accession>A0A653DV25</accession>
<organism evidence="6 7">
    <name type="scientific">Callosobruchus maculatus</name>
    <name type="common">Southern cowpea weevil</name>
    <name type="synonym">Pulse bruchid</name>
    <dbReference type="NCBI Taxonomy" id="64391"/>
    <lineage>
        <taxon>Eukaryota</taxon>
        <taxon>Metazoa</taxon>
        <taxon>Ecdysozoa</taxon>
        <taxon>Arthropoda</taxon>
        <taxon>Hexapoda</taxon>
        <taxon>Insecta</taxon>
        <taxon>Pterygota</taxon>
        <taxon>Neoptera</taxon>
        <taxon>Endopterygota</taxon>
        <taxon>Coleoptera</taxon>
        <taxon>Polyphaga</taxon>
        <taxon>Cucujiformia</taxon>
        <taxon>Chrysomeloidea</taxon>
        <taxon>Chrysomelidae</taxon>
        <taxon>Bruchinae</taxon>
        <taxon>Bruchini</taxon>
        <taxon>Callosobruchus</taxon>
    </lineage>
</organism>
<dbReference type="Proteomes" id="UP000410492">
    <property type="component" value="Unassembled WGS sequence"/>
</dbReference>